<dbReference type="EMBL" id="JAMQYH010000003">
    <property type="protein sequence ID" value="KAJ1692747.1"/>
    <property type="molecule type" value="Genomic_DNA"/>
</dbReference>
<evidence type="ECO:0000313" key="10">
    <source>
        <dbReference type="Proteomes" id="UP001151287"/>
    </source>
</evidence>
<organism evidence="9 10">
    <name type="scientific">Rhynchospora breviuscula</name>
    <dbReference type="NCBI Taxonomy" id="2022672"/>
    <lineage>
        <taxon>Eukaryota</taxon>
        <taxon>Viridiplantae</taxon>
        <taxon>Streptophyta</taxon>
        <taxon>Embryophyta</taxon>
        <taxon>Tracheophyta</taxon>
        <taxon>Spermatophyta</taxon>
        <taxon>Magnoliopsida</taxon>
        <taxon>Liliopsida</taxon>
        <taxon>Poales</taxon>
        <taxon>Cyperaceae</taxon>
        <taxon>Cyperoideae</taxon>
        <taxon>Rhynchosporeae</taxon>
        <taxon>Rhynchospora</taxon>
    </lineage>
</organism>
<dbReference type="PANTHER" id="PTHR33453:SF9">
    <property type="entry name" value="ALBUMIN B-32"/>
    <property type="match status" value="1"/>
</dbReference>
<dbReference type="GO" id="GO:0017148">
    <property type="term" value="P:negative regulation of translation"/>
    <property type="evidence" value="ECO:0007669"/>
    <property type="project" value="UniProtKB-KW"/>
</dbReference>
<evidence type="ECO:0000256" key="2">
    <source>
        <dbReference type="ARBA" id="ARBA00008544"/>
    </source>
</evidence>
<dbReference type="GO" id="GO:0090729">
    <property type="term" value="F:toxin activity"/>
    <property type="evidence" value="ECO:0007669"/>
    <property type="project" value="UniProtKB-KW"/>
</dbReference>
<proteinExistence type="inferred from homology"/>
<dbReference type="InterPro" id="IPR017989">
    <property type="entry name" value="Ribosome_inactivat_1/2"/>
</dbReference>
<dbReference type="Gene3D" id="3.40.420.10">
    <property type="entry name" value="Ricin (A subunit), domain 1"/>
    <property type="match status" value="1"/>
</dbReference>
<dbReference type="Pfam" id="PF00161">
    <property type="entry name" value="RIP"/>
    <property type="match status" value="1"/>
</dbReference>
<dbReference type="Proteomes" id="UP001151287">
    <property type="component" value="Unassembled WGS sequence"/>
</dbReference>
<dbReference type="PANTHER" id="PTHR33453">
    <property type="match status" value="1"/>
</dbReference>
<evidence type="ECO:0000256" key="1">
    <source>
        <dbReference type="ARBA" id="ARBA00000237"/>
    </source>
</evidence>
<evidence type="ECO:0000256" key="3">
    <source>
        <dbReference type="ARBA" id="ARBA00012001"/>
    </source>
</evidence>
<sequence length="298" mass="34349">MDKYAEHDLFDIVWDLEKKPFKIFVDDLRKRVTECSTNVWEDRIPITVNNGETIQWGSMYLKTENSDLLLRIRYEDMYIIGFFAKGQWYIFSEIPDFGLCKDVKVNKLSVSSNYAHLIIAARTEHMQRLTNVHLSFESLKSSIDYLARYPAGDHRIRQRLLAKSMITLAFSTCEPARFHSIYEKVSRFLEPNSEGGCFERNDVLLIRKWGAISRAILQNYYPEALRNSLGICSANDAERSIAIIKPTKEYDSQLKEISGGRGRGHGGSSCGGGHWKGKARKFNFMFSICNILKLYNRS</sequence>
<dbReference type="EC" id="3.2.2.22" evidence="3 8"/>
<dbReference type="GO" id="GO:0030598">
    <property type="term" value="F:rRNA N-glycosylase activity"/>
    <property type="evidence" value="ECO:0007669"/>
    <property type="project" value="UniProtKB-EC"/>
</dbReference>
<dbReference type="InterPro" id="IPR036041">
    <property type="entry name" value="Ribosome-inact_prot_sf"/>
</dbReference>
<dbReference type="SUPFAM" id="SSF56371">
    <property type="entry name" value="Ribosome inactivating proteins (RIP)"/>
    <property type="match status" value="1"/>
</dbReference>
<keyword evidence="10" id="KW-1185">Reference proteome</keyword>
<comment type="caution">
    <text evidence="9">The sequence shown here is derived from an EMBL/GenBank/DDBJ whole genome shotgun (WGS) entry which is preliminary data.</text>
</comment>
<dbReference type="InterPro" id="IPR001574">
    <property type="entry name" value="Ribosome_inactivat_prot"/>
</dbReference>
<protein>
    <recommendedName>
        <fullName evidence="3 8">rRNA N-glycosylase</fullName>
        <ecNumber evidence="3 8">3.2.2.22</ecNumber>
    </recommendedName>
</protein>
<keyword evidence="7 8" id="KW-0652">Protein synthesis inhibitor</keyword>
<evidence type="ECO:0000256" key="8">
    <source>
        <dbReference type="RuleBase" id="RU004915"/>
    </source>
</evidence>
<gene>
    <name evidence="9" type="ORF">LUZ63_009445</name>
</gene>
<name>A0A9Q0CF18_9POAL</name>
<comment type="similarity">
    <text evidence="2">Belongs to the ribosome-inactivating protein family. Type 1 RIP subfamily.</text>
</comment>
<dbReference type="InterPro" id="IPR016138">
    <property type="entry name" value="Ribosome_inactivat_prot_sub1"/>
</dbReference>
<evidence type="ECO:0000256" key="5">
    <source>
        <dbReference type="ARBA" id="ARBA00022801"/>
    </source>
</evidence>
<dbReference type="GO" id="GO:0006952">
    <property type="term" value="P:defense response"/>
    <property type="evidence" value="ECO:0007669"/>
    <property type="project" value="UniProtKB-KW"/>
</dbReference>
<keyword evidence="5 8" id="KW-0378">Hydrolase</keyword>
<reference evidence="9" key="1">
    <citation type="journal article" date="2022" name="Cell">
        <title>Repeat-based holocentromeres influence genome architecture and karyotype evolution.</title>
        <authorList>
            <person name="Hofstatter P.G."/>
            <person name="Thangavel G."/>
            <person name="Lux T."/>
            <person name="Neumann P."/>
            <person name="Vondrak T."/>
            <person name="Novak P."/>
            <person name="Zhang M."/>
            <person name="Costa L."/>
            <person name="Castellani M."/>
            <person name="Scott A."/>
            <person name="Toegelov H."/>
            <person name="Fuchs J."/>
            <person name="Mata-Sucre Y."/>
            <person name="Dias Y."/>
            <person name="Vanzela A.L.L."/>
            <person name="Huettel B."/>
            <person name="Almeida C.C.S."/>
            <person name="Simkova H."/>
            <person name="Souza G."/>
            <person name="Pedrosa-Harand A."/>
            <person name="Macas J."/>
            <person name="Mayer K.F.X."/>
            <person name="Houben A."/>
            <person name="Marques A."/>
        </authorList>
    </citation>
    <scope>NUCLEOTIDE SEQUENCE</scope>
    <source>
        <strain evidence="9">RhyBre1mFocal</strain>
    </source>
</reference>
<comment type="catalytic activity">
    <reaction evidence="1 8">
        <text>Endohydrolysis of the N-glycosidic bond at one specific adenosine on the 28S rRNA.</text>
        <dbReference type="EC" id="3.2.2.22"/>
    </reaction>
</comment>
<evidence type="ECO:0000313" key="9">
    <source>
        <dbReference type="EMBL" id="KAJ1692747.1"/>
    </source>
</evidence>
<evidence type="ECO:0000256" key="4">
    <source>
        <dbReference type="ARBA" id="ARBA00022656"/>
    </source>
</evidence>
<evidence type="ECO:0000256" key="7">
    <source>
        <dbReference type="ARBA" id="ARBA00023193"/>
    </source>
</evidence>
<accession>A0A9Q0CF18</accession>
<dbReference type="AlphaFoldDB" id="A0A9Q0CF18"/>
<keyword evidence="4 8" id="KW-0800">Toxin</keyword>
<evidence type="ECO:0000256" key="6">
    <source>
        <dbReference type="ARBA" id="ARBA00022821"/>
    </source>
</evidence>
<keyword evidence="6 8" id="KW-0611">Plant defense</keyword>
<dbReference type="PRINTS" id="PR00396">
    <property type="entry name" value="SHIGARICIN"/>
</dbReference>